<accession>A0ACB8U569</accession>
<dbReference type="Proteomes" id="UP001055072">
    <property type="component" value="Unassembled WGS sequence"/>
</dbReference>
<sequence length="332" mass="37540">MNSKVEVDIVTHMAICATVNLVTASQPQRKWYTKVIVNVAAGGYRLGANSANIIVQNQLMGELEEEKMQVYVRLGIRLLYKGWRNRIEGGRGASDGCLYQGIKFDSPESARNVSGFIKFHKLNVDEMLYPIFFYRELKPDARPVKSPEDPYRIASGADCRLMAFKTVNEATKLWIKGHKFSIPRLLGDTYKYEADCYNGGALCIFRLAPQDYHQFHSFVDGMIESMTYISGEYYTVNPQAIRTALDVYGENARKIVLATNTKDLGHILEGEDDEDILEEEAIARAIEMSMKEGQGQGQGDKKQTEKKCTMIHSFWKCEWGVDMAQKGQQRGA</sequence>
<gene>
    <name evidence="1" type="ORF">BDY19DRAFT_985257</name>
</gene>
<comment type="caution">
    <text evidence="1">The sequence shown here is derived from an EMBL/GenBank/DDBJ whole genome shotgun (WGS) entry which is preliminary data.</text>
</comment>
<protein>
    <submittedName>
        <fullName evidence="1">Phosphatidylserine decarboxylase-domain-containing protein</fullName>
    </submittedName>
</protein>
<evidence type="ECO:0000313" key="1">
    <source>
        <dbReference type="EMBL" id="KAI0089374.1"/>
    </source>
</evidence>
<name>A0ACB8U569_9APHY</name>
<organism evidence="1 2">
    <name type="scientific">Irpex rosettiformis</name>
    <dbReference type="NCBI Taxonomy" id="378272"/>
    <lineage>
        <taxon>Eukaryota</taxon>
        <taxon>Fungi</taxon>
        <taxon>Dikarya</taxon>
        <taxon>Basidiomycota</taxon>
        <taxon>Agaricomycotina</taxon>
        <taxon>Agaricomycetes</taxon>
        <taxon>Polyporales</taxon>
        <taxon>Irpicaceae</taxon>
        <taxon>Irpex</taxon>
    </lineage>
</organism>
<dbReference type="EMBL" id="MU274911">
    <property type="protein sequence ID" value="KAI0089374.1"/>
    <property type="molecule type" value="Genomic_DNA"/>
</dbReference>
<proteinExistence type="predicted"/>
<evidence type="ECO:0000313" key="2">
    <source>
        <dbReference type="Proteomes" id="UP001055072"/>
    </source>
</evidence>
<reference evidence="1" key="1">
    <citation type="journal article" date="2021" name="Environ. Microbiol.">
        <title>Gene family expansions and transcriptome signatures uncover fungal adaptations to wood decay.</title>
        <authorList>
            <person name="Hage H."/>
            <person name="Miyauchi S."/>
            <person name="Viragh M."/>
            <person name="Drula E."/>
            <person name="Min B."/>
            <person name="Chaduli D."/>
            <person name="Navarro D."/>
            <person name="Favel A."/>
            <person name="Norest M."/>
            <person name="Lesage-Meessen L."/>
            <person name="Balint B."/>
            <person name="Merenyi Z."/>
            <person name="de Eugenio L."/>
            <person name="Morin E."/>
            <person name="Martinez A.T."/>
            <person name="Baldrian P."/>
            <person name="Stursova M."/>
            <person name="Martinez M.J."/>
            <person name="Novotny C."/>
            <person name="Magnuson J.K."/>
            <person name="Spatafora J.W."/>
            <person name="Maurice S."/>
            <person name="Pangilinan J."/>
            <person name="Andreopoulos W."/>
            <person name="LaButti K."/>
            <person name="Hundley H."/>
            <person name="Na H."/>
            <person name="Kuo A."/>
            <person name="Barry K."/>
            <person name="Lipzen A."/>
            <person name="Henrissat B."/>
            <person name="Riley R."/>
            <person name="Ahrendt S."/>
            <person name="Nagy L.G."/>
            <person name="Grigoriev I.V."/>
            <person name="Martin F."/>
            <person name="Rosso M.N."/>
        </authorList>
    </citation>
    <scope>NUCLEOTIDE SEQUENCE</scope>
    <source>
        <strain evidence="1">CBS 384.51</strain>
    </source>
</reference>
<keyword evidence="2" id="KW-1185">Reference proteome</keyword>